<proteinExistence type="predicted"/>
<dbReference type="RefSeq" id="WP_129356021.1">
    <property type="nucleotide sequence ID" value="NZ_CP026539.1"/>
</dbReference>
<dbReference type="CDD" id="cd02440">
    <property type="entry name" value="AdoMet_MTases"/>
    <property type="match status" value="1"/>
</dbReference>
<dbReference type="Gene3D" id="3.40.50.150">
    <property type="entry name" value="Vaccinia Virus protein VP39"/>
    <property type="match status" value="1"/>
</dbReference>
<evidence type="ECO:0000313" key="2">
    <source>
        <dbReference type="EMBL" id="QAZ69589.1"/>
    </source>
</evidence>
<feature type="domain" description="Methyltransferase type 11" evidence="1">
    <location>
        <begin position="30"/>
        <end position="116"/>
    </location>
</feature>
<dbReference type="GO" id="GO:0008757">
    <property type="term" value="F:S-adenosylmethionine-dependent methyltransferase activity"/>
    <property type="evidence" value="ECO:0007669"/>
    <property type="project" value="InterPro"/>
</dbReference>
<sequence length="259" mass="29643">MFSLKYLQELRAVEIDIIMAHLRPAGAHLLEIGAGTGQQAREIERRGFKVDAIEVCDSIYSDERVFPIVNFDGRNIPFEDNTFDIVFSSNVLEHVPDLVKIHQEIRRVLKPTGYVLHILPTHSWRFWTTLSAFAAAFQYASTLGSQLSPPRSITRASIKQFAAAWGIAGRHLLAPCFQRRHGARGNILSETWLFNPEWWRRNFKTNGFNIIMDKPMGLFYTGNMVFNSNWSFERRARISRVLGSACHIFELKSIDTTKG</sequence>
<dbReference type="Pfam" id="PF08241">
    <property type="entry name" value="Methyltransf_11"/>
    <property type="match status" value="1"/>
</dbReference>
<name>A0A4P6I635_9BACT</name>
<dbReference type="InterPro" id="IPR029063">
    <property type="entry name" value="SAM-dependent_MTases_sf"/>
</dbReference>
<dbReference type="PANTHER" id="PTHR43591:SF24">
    <property type="entry name" value="2-METHOXY-6-POLYPRENYL-1,4-BENZOQUINOL METHYLASE, MITOCHONDRIAL"/>
    <property type="match status" value="1"/>
</dbReference>
<accession>A0A4P6I635</accession>
<protein>
    <recommendedName>
        <fullName evidence="1">Methyltransferase type 11 domain-containing protein</fullName>
    </recommendedName>
</protein>
<evidence type="ECO:0000259" key="1">
    <source>
        <dbReference type="Pfam" id="PF08241"/>
    </source>
</evidence>
<keyword evidence="3" id="KW-1185">Reference proteome</keyword>
<organism evidence="2 3">
    <name type="scientific">Solidesulfovibrio carbinolicus</name>
    <dbReference type="NCBI Taxonomy" id="296842"/>
    <lineage>
        <taxon>Bacteria</taxon>
        <taxon>Pseudomonadati</taxon>
        <taxon>Thermodesulfobacteriota</taxon>
        <taxon>Desulfovibrionia</taxon>
        <taxon>Desulfovibrionales</taxon>
        <taxon>Desulfovibrionaceae</taxon>
        <taxon>Solidesulfovibrio</taxon>
    </lineage>
</organism>
<dbReference type="EMBL" id="CP026539">
    <property type="protein sequence ID" value="QAZ69589.1"/>
    <property type="molecule type" value="Genomic_DNA"/>
</dbReference>
<dbReference type="SUPFAM" id="SSF53335">
    <property type="entry name" value="S-adenosyl-L-methionine-dependent methyltransferases"/>
    <property type="match status" value="1"/>
</dbReference>
<dbReference type="InterPro" id="IPR013216">
    <property type="entry name" value="Methyltransf_11"/>
</dbReference>
<dbReference type="Proteomes" id="UP000293296">
    <property type="component" value="Plasmid pDCAR1"/>
</dbReference>
<keyword evidence="2" id="KW-0614">Plasmid</keyword>
<dbReference type="OrthoDB" id="5363250at2"/>
<gene>
    <name evidence="2" type="ORF">C3Y92_20095</name>
</gene>
<reference evidence="2 3" key="1">
    <citation type="submission" date="2018-02" db="EMBL/GenBank/DDBJ databases">
        <title>Genome sequence of Desulfovibrio carbinolicus DSM 3852.</title>
        <authorList>
            <person name="Wilbanks E."/>
            <person name="Skennerton C.T."/>
            <person name="Orphan V.J."/>
        </authorList>
    </citation>
    <scope>NUCLEOTIDE SEQUENCE [LARGE SCALE GENOMIC DNA]</scope>
    <source>
        <strain evidence="2 3">DSM 3852</strain>
        <plasmid evidence="3">pdcar1</plasmid>
    </source>
</reference>
<geneLocation type="plasmid" evidence="3">
    <name>pdcar1</name>
</geneLocation>
<evidence type="ECO:0000313" key="3">
    <source>
        <dbReference type="Proteomes" id="UP000293296"/>
    </source>
</evidence>
<dbReference type="KEGG" id="dcb:C3Y92_20095"/>
<dbReference type="PANTHER" id="PTHR43591">
    <property type="entry name" value="METHYLTRANSFERASE"/>
    <property type="match status" value="1"/>
</dbReference>
<dbReference type="AlphaFoldDB" id="A0A4P6I635"/>